<protein>
    <submittedName>
        <fullName evidence="3">NUDIX hydrolase</fullName>
    </submittedName>
</protein>
<evidence type="ECO:0000256" key="1">
    <source>
        <dbReference type="ARBA" id="ARBA00022801"/>
    </source>
</evidence>
<gene>
    <name evidence="3" type="ORF">N0D28_13580</name>
</gene>
<dbReference type="InterPro" id="IPR020084">
    <property type="entry name" value="NUDIX_hydrolase_CS"/>
</dbReference>
<dbReference type="PROSITE" id="PS51462">
    <property type="entry name" value="NUDIX"/>
    <property type="match status" value="1"/>
</dbReference>
<dbReference type="InterPro" id="IPR000086">
    <property type="entry name" value="NUDIX_hydrolase_dom"/>
</dbReference>
<keyword evidence="1 3" id="KW-0378">Hydrolase</keyword>
<dbReference type="InterPro" id="IPR015797">
    <property type="entry name" value="NUDIX_hydrolase-like_dom_sf"/>
</dbReference>
<evidence type="ECO:0000259" key="2">
    <source>
        <dbReference type="PROSITE" id="PS51462"/>
    </source>
</evidence>
<name>A0ABY5YG14_9DEIO</name>
<sequence>MPNPRRLPLRPGVGAVILRRDEAGREWLAVVCEVDGSLTLPKGGIELGEDALTALRREVHEETGITELGVLAELGIWQRENQAGTRWVENRFFLCVTDQIAATPLEPGYALEWHPLAKPPALFWADQYAVLAQARLWRISHPE</sequence>
<dbReference type="Gene3D" id="3.90.79.10">
    <property type="entry name" value="Nucleoside Triphosphate Pyrophosphohydrolase"/>
    <property type="match status" value="1"/>
</dbReference>
<reference evidence="3" key="1">
    <citation type="submission" date="2022-09" db="EMBL/GenBank/DDBJ databases">
        <title>genome sequence of Deinococcus rubellus.</title>
        <authorList>
            <person name="Srinivasan S."/>
        </authorList>
    </citation>
    <scope>NUCLEOTIDE SEQUENCE</scope>
    <source>
        <strain evidence="3">Ant6</strain>
    </source>
</reference>
<dbReference type="Pfam" id="PF00293">
    <property type="entry name" value="NUDIX"/>
    <property type="match status" value="1"/>
</dbReference>
<dbReference type="PROSITE" id="PS00893">
    <property type="entry name" value="NUDIX_BOX"/>
    <property type="match status" value="1"/>
</dbReference>
<dbReference type="RefSeq" id="WP_260560028.1">
    <property type="nucleotide sequence ID" value="NZ_BAABEC010000074.1"/>
</dbReference>
<keyword evidence="4" id="KW-1185">Reference proteome</keyword>
<feature type="domain" description="Nudix hydrolase" evidence="2">
    <location>
        <begin position="8"/>
        <end position="136"/>
    </location>
</feature>
<evidence type="ECO:0000313" key="3">
    <source>
        <dbReference type="EMBL" id="UWX63748.1"/>
    </source>
</evidence>
<dbReference type="EMBL" id="CP104213">
    <property type="protein sequence ID" value="UWX63748.1"/>
    <property type="molecule type" value="Genomic_DNA"/>
</dbReference>
<dbReference type="GO" id="GO:0016787">
    <property type="term" value="F:hydrolase activity"/>
    <property type="evidence" value="ECO:0007669"/>
    <property type="project" value="UniProtKB-KW"/>
</dbReference>
<organism evidence="3 4">
    <name type="scientific">Deinococcus rubellus</name>
    <dbReference type="NCBI Taxonomy" id="1889240"/>
    <lineage>
        <taxon>Bacteria</taxon>
        <taxon>Thermotogati</taxon>
        <taxon>Deinococcota</taxon>
        <taxon>Deinococci</taxon>
        <taxon>Deinococcales</taxon>
        <taxon>Deinococcaceae</taxon>
        <taxon>Deinococcus</taxon>
    </lineage>
</organism>
<dbReference type="Proteomes" id="UP001060261">
    <property type="component" value="Chromosome"/>
</dbReference>
<dbReference type="SUPFAM" id="SSF55811">
    <property type="entry name" value="Nudix"/>
    <property type="match status" value="1"/>
</dbReference>
<accession>A0ABY5YG14</accession>
<proteinExistence type="predicted"/>
<evidence type="ECO:0000313" key="4">
    <source>
        <dbReference type="Proteomes" id="UP001060261"/>
    </source>
</evidence>